<protein>
    <submittedName>
        <fullName evidence="1">Unannotated protein</fullName>
    </submittedName>
</protein>
<sequence length="222" mass="24578">MRQRSASLGAVVFLCVLAACGNNATTGVDVSTEGTVVTTTVPASTTVPWSEGAEVVAWKQFVQSFEVLDVSEVSTGECGSRAMLITEESLTMYWWDGVRWNDDSALLQGGKGNLPQKVYTHDYTNDGVLDFFVIYADEDRPRTQTFGAFFAYLWGIDDVCDWGWVDINDGRNTTKTLQSPDVDVQKGKIFAPGFTQRRTSARGEYEFMPSTGALMYRELAKK</sequence>
<dbReference type="PROSITE" id="PS51257">
    <property type="entry name" value="PROKAR_LIPOPROTEIN"/>
    <property type="match status" value="1"/>
</dbReference>
<name>A0A6J6KRV5_9ZZZZ</name>
<evidence type="ECO:0000313" key="1">
    <source>
        <dbReference type="EMBL" id="CAB4651233.1"/>
    </source>
</evidence>
<dbReference type="AlphaFoldDB" id="A0A6J6KRV5"/>
<dbReference type="EMBL" id="CAEZWE010000025">
    <property type="protein sequence ID" value="CAB4651233.1"/>
    <property type="molecule type" value="Genomic_DNA"/>
</dbReference>
<gene>
    <name evidence="1" type="ORF">UFOPK2169_00772</name>
</gene>
<proteinExistence type="predicted"/>
<accession>A0A6J6KRV5</accession>
<organism evidence="1">
    <name type="scientific">freshwater metagenome</name>
    <dbReference type="NCBI Taxonomy" id="449393"/>
    <lineage>
        <taxon>unclassified sequences</taxon>
        <taxon>metagenomes</taxon>
        <taxon>ecological metagenomes</taxon>
    </lineage>
</organism>
<reference evidence="1" key="1">
    <citation type="submission" date="2020-05" db="EMBL/GenBank/DDBJ databases">
        <authorList>
            <person name="Chiriac C."/>
            <person name="Salcher M."/>
            <person name="Ghai R."/>
            <person name="Kavagutti S V."/>
        </authorList>
    </citation>
    <scope>NUCLEOTIDE SEQUENCE</scope>
</reference>